<evidence type="ECO:0000256" key="2">
    <source>
        <dbReference type="SAM" id="MobiDB-lite"/>
    </source>
</evidence>
<evidence type="ECO:0000313" key="5">
    <source>
        <dbReference type="Proteomes" id="UP000776650"/>
    </source>
</evidence>
<comment type="caution">
    <text evidence="4">The sequence shown here is derived from an EMBL/GenBank/DDBJ whole genome shotgun (WGS) entry which is preliminary data.</text>
</comment>
<evidence type="ECO:0000259" key="3">
    <source>
        <dbReference type="Pfam" id="PF00534"/>
    </source>
</evidence>
<feature type="domain" description="Glycosyl transferase family 1" evidence="3">
    <location>
        <begin position="61"/>
        <end position="221"/>
    </location>
</feature>
<evidence type="ECO:0000313" key="4">
    <source>
        <dbReference type="EMBL" id="HJE90695.1"/>
    </source>
</evidence>
<reference evidence="4" key="1">
    <citation type="journal article" date="2021" name="PeerJ">
        <title>Extensive microbial diversity within the chicken gut microbiome revealed by metagenomics and culture.</title>
        <authorList>
            <person name="Gilroy R."/>
            <person name="Ravi A."/>
            <person name="Getino M."/>
            <person name="Pursley I."/>
            <person name="Horton D.L."/>
            <person name="Alikhan N.F."/>
            <person name="Baker D."/>
            <person name="Gharbi K."/>
            <person name="Hall N."/>
            <person name="Watson M."/>
            <person name="Adriaenssens E.M."/>
            <person name="Foster-Nyarko E."/>
            <person name="Jarju S."/>
            <person name="Secka A."/>
            <person name="Antonio M."/>
            <person name="Oren A."/>
            <person name="Chaudhuri R.R."/>
            <person name="La Ragione R."/>
            <person name="Hildebrand F."/>
            <person name="Pallen M.J."/>
        </authorList>
    </citation>
    <scope>NUCLEOTIDE SEQUENCE</scope>
    <source>
        <strain evidence="4">ChiGjej1B1-18357</strain>
    </source>
</reference>
<feature type="compositionally biased region" description="Polar residues" evidence="2">
    <location>
        <begin position="285"/>
        <end position="300"/>
    </location>
</feature>
<dbReference type="PANTHER" id="PTHR46401">
    <property type="entry name" value="GLYCOSYLTRANSFERASE WBBK-RELATED"/>
    <property type="match status" value="1"/>
</dbReference>
<dbReference type="CDD" id="cd03801">
    <property type="entry name" value="GT4_PimA-like"/>
    <property type="match status" value="1"/>
</dbReference>
<accession>A0A921JXX3</accession>
<feature type="non-terminal residue" evidence="4">
    <location>
        <position position="1"/>
    </location>
</feature>
<evidence type="ECO:0000256" key="1">
    <source>
        <dbReference type="ARBA" id="ARBA00022679"/>
    </source>
</evidence>
<name>A0A921JXX3_9ACTN</name>
<dbReference type="PANTHER" id="PTHR46401:SF2">
    <property type="entry name" value="GLYCOSYLTRANSFERASE WBBK-RELATED"/>
    <property type="match status" value="1"/>
</dbReference>
<dbReference type="RefSeq" id="WP_303911958.1">
    <property type="nucleotide sequence ID" value="NZ_DYXM01000124.1"/>
</dbReference>
<keyword evidence="1" id="KW-0808">Transferase</keyword>
<proteinExistence type="predicted"/>
<feature type="region of interest" description="Disordered" evidence="2">
    <location>
        <begin position="272"/>
        <end position="307"/>
    </location>
</feature>
<dbReference type="Proteomes" id="UP000776650">
    <property type="component" value="Unassembled WGS sequence"/>
</dbReference>
<gene>
    <name evidence="4" type="ORF">K8V11_06775</name>
</gene>
<sequence length="307" mass="32325">TTTRWFGFLGMQKKVARQIPEILTVSESSARDIVTDFEISPESIATVPLGVDTDRFHPGREREAGRIVTVASADEPLKGVPVLLRALATVRKTHPEARLTLVSKLKKDGAAAALISSLGLGDSIEVVSGVDDDELARLVGTAEVAVVPSMYEGFSLPAVEAMSSGCALIASEAGALPEVVGTDGSAGILVTPGDDDELAKNIVALLENPAERERLSAGARARVMERYSWAAVARRTAQVYESAIARVKGLPAPEFEDGPVTGPTDVDVEENVSTEVEGVDEAGNTGRSDVTTEEATTTNKQQEDAPC</sequence>
<dbReference type="Gene3D" id="3.40.50.2000">
    <property type="entry name" value="Glycogen Phosphorylase B"/>
    <property type="match status" value="2"/>
</dbReference>
<reference evidence="4" key="2">
    <citation type="submission" date="2021-09" db="EMBL/GenBank/DDBJ databases">
        <authorList>
            <person name="Gilroy R."/>
        </authorList>
    </citation>
    <scope>NUCLEOTIDE SEQUENCE</scope>
    <source>
        <strain evidence="4">ChiGjej1B1-18357</strain>
    </source>
</reference>
<dbReference type="GO" id="GO:0016757">
    <property type="term" value="F:glycosyltransferase activity"/>
    <property type="evidence" value="ECO:0007669"/>
    <property type="project" value="InterPro"/>
</dbReference>
<dbReference type="AlphaFoldDB" id="A0A921JXX3"/>
<dbReference type="SUPFAM" id="SSF53756">
    <property type="entry name" value="UDP-Glycosyltransferase/glycogen phosphorylase"/>
    <property type="match status" value="1"/>
</dbReference>
<dbReference type="InterPro" id="IPR001296">
    <property type="entry name" value="Glyco_trans_1"/>
</dbReference>
<dbReference type="Pfam" id="PF00534">
    <property type="entry name" value="Glycos_transf_1"/>
    <property type="match status" value="1"/>
</dbReference>
<dbReference type="EMBL" id="DYXM01000124">
    <property type="protein sequence ID" value="HJE90695.1"/>
    <property type="molecule type" value="Genomic_DNA"/>
</dbReference>
<protein>
    <submittedName>
        <fullName evidence="4">Glycosyltransferase family 4 protein</fullName>
    </submittedName>
</protein>
<organism evidence="4 5">
    <name type="scientific">Dietzia timorensis</name>
    <dbReference type="NCBI Taxonomy" id="499555"/>
    <lineage>
        <taxon>Bacteria</taxon>
        <taxon>Bacillati</taxon>
        <taxon>Actinomycetota</taxon>
        <taxon>Actinomycetes</taxon>
        <taxon>Mycobacteriales</taxon>
        <taxon>Dietziaceae</taxon>
        <taxon>Dietzia</taxon>
    </lineage>
</organism>
<dbReference type="GO" id="GO:0009103">
    <property type="term" value="P:lipopolysaccharide biosynthetic process"/>
    <property type="evidence" value="ECO:0007669"/>
    <property type="project" value="TreeGrafter"/>
</dbReference>